<dbReference type="EMBL" id="NJHN03000029">
    <property type="protein sequence ID" value="KAH9424284.1"/>
    <property type="molecule type" value="Genomic_DNA"/>
</dbReference>
<keyword evidence="2" id="KW-1185">Reference proteome</keyword>
<accession>A0ABQ8JNU9</accession>
<organism evidence="1 2">
    <name type="scientific">Dermatophagoides pteronyssinus</name>
    <name type="common">European house dust mite</name>
    <dbReference type="NCBI Taxonomy" id="6956"/>
    <lineage>
        <taxon>Eukaryota</taxon>
        <taxon>Metazoa</taxon>
        <taxon>Ecdysozoa</taxon>
        <taxon>Arthropoda</taxon>
        <taxon>Chelicerata</taxon>
        <taxon>Arachnida</taxon>
        <taxon>Acari</taxon>
        <taxon>Acariformes</taxon>
        <taxon>Sarcoptiformes</taxon>
        <taxon>Astigmata</taxon>
        <taxon>Psoroptidia</taxon>
        <taxon>Analgoidea</taxon>
        <taxon>Pyroglyphidae</taxon>
        <taxon>Dermatophagoidinae</taxon>
        <taxon>Dermatophagoides</taxon>
    </lineage>
</organism>
<reference evidence="1 2" key="1">
    <citation type="journal article" date="2018" name="J. Allergy Clin. Immunol.">
        <title>High-quality assembly of Dermatophagoides pteronyssinus genome and transcriptome reveals a wide range of novel allergens.</title>
        <authorList>
            <person name="Liu X.Y."/>
            <person name="Yang K.Y."/>
            <person name="Wang M.Q."/>
            <person name="Kwok J.S."/>
            <person name="Zeng X."/>
            <person name="Yang Z."/>
            <person name="Xiao X.J."/>
            <person name="Lau C.P."/>
            <person name="Li Y."/>
            <person name="Huang Z.M."/>
            <person name="Ba J.G."/>
            <person name="Yim A.K."/>
            <person name="Ouyang C.Y."/>
            <person name="Ngai S.M."/>
            <person name="Chan T.F."/>
            <person name="Leung E.L."/>
            <person name="Liu L."/>
            <person name="Liu Z.G."/>
            <person name="Tsui S.K."/>
        </authorList>
    </citation>
    <scope>NUCLEOTIDE SEQUENCE [LARGE SCALE GENOMIC DNA]</scope>
    <source>
        <strain evidence="1">Derp</strain>
    </source>
</reference>
<gene>
    <name evidence="1" type="ORF">DERP_004466</name>
</gene>
<evidence type="ECO:0000313" key="2">
    <source>
        <dbReference type="Proteomes" id="UP000887458"/>
    </source>
</evidence>
<dbReference type="Proteomes" id="UP000887458">
    <property type="component" value="Unassembled WGS sequence"/>
</dbReference>
<evidence type="ECO:0000313" key="1">
    <source>
        <dbReference type="EMBL" id="KAH9424284.1"/>
    </source>
</evidence>
<name>A0ABQ8JNU9_DERPT</name>
<comment type="caution">
    <text evidence="1">The sequence shown here is derived from an EMBL/GenBank/DDBJ whole genome shotgun (WGS) entry which is preliminary data.</text>
</comment>
<evidence type="ECO:0008006" key="3">
    <source>
        <dbReference type="Google" id="ProtNLM"/>
    </source>
</evidence>
<proteinExistence type="predicted"/>
<protein>
    <recommendedName>
        <fullName evidence="3">Secreted protein</fullName>
    </recommendedName>
</protein>
<reference evidence="1 2" key="2">
    <citation type="journal article" date="2022" name="Mol. Biol. Evol.">
        <title>Comparative Genomics Reveals Insights into the Divergent Evolution of Astigmatic Mites and Household Pest Adaptations.</title>
        <authorList>
            <person name="Xiong Q."/>
            <person name="Wan A.T."/>
            <person name="Liu X."/>
            <person name="Fung C.S."/>
            <person name="Xiao X."/>
            <person name="Malainual N."/>
            <person name="Hou J."/>
            <person name="Wang L."/>
            <person name="Wang M."/>
            <person name="Yang K.Y."/>
            <person name="Cui Y."/>
            <person name="Leung E.L."/>
            <person name="Nong W."/>
            <person name="Shin S.K."/>
            <person name="Au S.W."/>
            <person name="Jeong K.Y."/>
            <person name="Chew F.T."/>
            <person name="Hui J.H."/>
            <person name="Leung T.F."/>
            <person name="Tungtrongchitr A."/>
            <person name="Zhong N."/>
            <person name="Liu Z."/>
            <person name="Tsui S.K."/>
        </authorList>
    </citation>
    <scope>NUCLEOTIDE SEQUENCE [LARGE SCALE GENOMIC DNA]</scope>
    <source>
        <strain evidence="1">Derp</strain>
    </source>
</reference>
<sequence>MEYHELRPPFLVSLMFCLDWTDEVCTNKYNPLLIIRKKWLTFFDLNVKFFVRGSISEYSLAYVLLRPRRLSAQPGRPHLQPIKRCVRITDVCGQTDRSRISIPITEGFNGFGYFLHTACTTVIMNT</sequence>